<sequence length="137" mass="15619">MEAKLRAQLIREGNQAFNAGDIRKAREIFLKTGYQDGLIRLGDHFMYDKRLPMLAFGYYKKAGRQDKVDEIFQRMVMALSEWLGKDKFKTSEPMSAPKEAAAANEEEGSGAKELNPDDFRVHPILRAKAIEILNKGR</sequence>
<accession>A0A4V3JXK2</accession>
<dbReference type="Proteomes" id="UP000298058">
    <property type="component" value="Unassembled WGS sequence"/>
</dbReference>
<reference evidence="2" key="1">
    <citation type="journal article" date="2019" name="PLoS Negl. Trop. Dis.">
        <title>Revisiting the worldwide diversity of Leptospira species in the environment.</title>
        <authorList>
            <person name="Vincent A.T."/>
            <person name="Schiettekatte O."/>
            <person name="Bourhy P."/>
            <person name="Veyrier F.J."/>
            <person name="Picardeau M."/>
        </authorList>
    </citation>
    <scope>NUCLEOTIDE SEQUENCE [LARGE SCALE GENOMIC DNA]</scope>
    <source>
        <strain evidence="2">201300427</strain>
    </source>
</reference>
<dbReference type="EMBL" id="RQHW01000078">
    <property type="protein sequence ID" value="TGN17338.1"/>
    <property type="molecule type" value="Genomic_DNA"/>
</dbReference>
<dbReference type="RefSeq" id="WP_135761892.1">
    <property type="nucleotide sequence ID" value="NZ_RQHW01000078.1"/>
</dbReference>
<evidence type="ECO:0000256" key="1">
    <source>
        <dbReference type="SAM" id="MobiDB-lite"/>
    </source>
</evidence>
<name>A0A4V3JXK2_9LEPT</name>
<protein>
    <submittedName>
        <fullName evidence="2">Uncharacterized protein</fullName>
    </submittedName>
</protein>
<dbReference type="AlphaFoldDB" id="A0A4V3JXK2"/>
<feature type="compositionally biased region" description="Low complexity" evidence="1">
    <location>
        <begin position="92"/>
        <end position="103"/>
    </location>
</feature>
<evidence type="ECO:0000313" key="3">
    <source>
        <dbReference type="Proteomes" id="UP000298058"/>
    </source>
</evidence>
<dbReference type="OrthoDB" id="342681at2"/>
<gene>
    <name evidence="2" type="ORF">EHS15_17545</name>
</gene>
<feature type="region of interest" description="Disordered" evidence="1">
    <location>
        <begin position="89"/>
        <end position="117"/>
    </location>
</feature>
<evidence type="ECO:0000313" key="2">
    <source>
        <dbReference type="EMBL" id="TGN17338.1"/>
    </source>
</evidence>
<proteinExistence type="predicted"/>
<organism evidence="2 3">
    <name type="scientific">Leptospira idonii</name>
    <dbReference type="NCBI Taxonomy" id="1193500"/>
    <lineage>
        <taxon>Bacteria</taxon>
        <taxon>Pseudomonadati</taxon>
        <taxon>Spirochaetota</taxon>
        <taxon>Spirochaetia</taxon>
        <taxon>Leptospirales</taxon>
        <taxon>Leptospiraceae</taxon>
        <taxon>Leptospira</taxon>
    </lineage>
</organism>
<comment type="caution">
    <text evidence="2">The sequence shown here is derived from an EMBL/GenBank/DDBJ whole genome shotgun (WGS) entry which is preliminary data.</text>
</comment>
<keyword evidence="3" id="KW-1185">Reference proteome</keyword>